<reference evidence="1 2" key="1">
    <citation type="submission" date="2024-11" db="EMBL/GenBank/DDBJ databases">
        <authorList>
            <person name="Kaparullina E.N."/>
            <person name="Delegan Y.A."/>
            <person name="Doronina N.V."/>
        </authorList>
    </citation>
    <scope>NUCLEOTIDE SEQUENCE [LARGE SCALE GENOMIC DNA]</scope>
    <source>
        <strain evidence="1 2">7sh_L</strain>
    </source>
</reference>
<sequence>MYASFVLMIENKFVATDGPKGTGLKLVDSIEDADRLTSYAEAFIVASHWLLDDWKIIEVAPDRPESGFGFSGLAS</sequence>
<protein>
    <submittedName>
        <fullName evidence="1">Uncharacterized protein</fullName>
    </submittedName>
</protein>
<name>A0ABW8GNP5_9PROT</name>
<dbReference type="RefSeq" id="WP_400883328.1">
    <property type="nucleotide sequence ID" value="NZ_JBIWXY010000002.1"/>
</dbReference>
<evidence type="ECO:0000313" key="2">
    <source>
        <dbReference type="Proteomes" id="UP001617669"/>
    </source>
</evidence>
<proteinExistence type="predicted"/>
<keyword evidence="2" id="KW-1185">Reference proteome</keyword>
<accession>A0ABW8GNP5</accession>
<evidence type="ECO:0000313" key="1">
    <source>
        <dbReference type="EMBL" id="MFJ5447011.1"/>
    </source>
</evidence>
<dbReference type="Proteomes" id="UP001617669">
    <property type="component" value="Unassembled WGS sequence"/>
</dbReference>
<dbReference type="EMBL" id="JBIWXY010000002">
    <property type="protein sequence ID" value="MFJ5447011.1"/>
    <property type="molecule type" value="Genomic_DNA"/>
</dbReference>
<comment type="caution">
    <text evidence="1">The sequence shown here is derived from an EMBL/GenBank/DDBJ whole genome shotgun (WGS) entry which is preliminary data.</text>
</comment>
<gene>
    <name evidence="1" type="ORF">ACIKP9_12285</name>
</gene>
<organism evidence="1 2">
    <name type="scientific">Methylobacillus methanolivorans</name>
    <dbReference type="NCBI Taxonomy" id="1848927"/>
    <lineage>
        <taxon>Bacteria</taxon>
        <taxon>Pseudomonadati</taxon>
        <taxon>Pseudomonadota</taxon>
        <taxon>Betaproteobacteria</taxon>
        <taxon>Nitrosomonadales</taxon>
        <taxon>Methylophilaceae</taxon>
        <taxon>Methylobacillus</taxon>
    </lineage>
</organism>